<evidence type="ECO:0000313" key="1">
    <source>
        <dbReference type="EMBL" id="KAL0393008.1"/>
    </source>
</evidence>
<accession>A0AAW2SKP7</accession>
<gene>
    <name evidence="1" type="ORF">Sradi_2523600</name>
</gene>
<dbReference type="AlphaFoldDB" id="A0AAW2SKP7"/>
<reference evidence="1" key="2">
    <citation type="journal article" date="2024" name="Plant">
        <title>Genomic evolution and insights into agronomic trait innovations of Sesamum species.</title>
        <authorList>
            <person name="Miao H."/>
            <person name="Wang L."/>
            <person name="Qu L."/>
            <person name="Liu H."/>
            <person name="Sun Y."/>
            <person name="Le M."/>
            <person name="Wang Q."/>
            <person name="Wei S."/>
            <person name="Zheng Y."/>
            <person name="Lin W."/>
            <person name="Duan Y."/>
            <person name="Cao H."/>
            <person name="Xiong S."/>
            <person name="Wang X."/>
            <person name="Wei L."/>
            <person name="Li C."/>
            <person name="Ma Q."/>
            <person name="Ju M."/>
            <person name="Zhao R."/>
            <person name="Li G."/>
            <person name="Mu C."/>
            <person name="Tian Q."/>
            <person name="Mei H."/>
            <person name="Zhang T."/>
            <person name="Gao T."/>
            <person name="Zhang H."/>
        </authorList>
    </citation>
    <scope>NUCLEOTIDE SEQUENCE</scope>
    <source>
        <strain evidence="1">G02</strain>
    </source>
</reference>
<reference evidence="1" key="1">
    <citation type="submission" date="2020-06" db="EMBL/GenBank/DDBJ databases">
        <authorList>
            <person name="Li T."/>
            <person name="Hu X."/>
            <person name="Zhang T."/>
            <person name="Song X."/>
            <person name="Zhang H."/>
            <person name="Dai N."/>
            <person name="Sheng W."/>
            <person name="Hou X."/>
            <person name="Wei L."/>
        </authorList>
    </citation>
    <scope>NUCLEOTIDE SEQUENCE</scope>
    <source>
        <strain evidence="1">G02</strain>
        <tissue evidence="1">Leaf</tissue>
    </source>
</reference>
<dbReference type="EMBL" id="JACGWJ010000010">
    <property type="protein sequence ID" value="KAL0393008.1"/>
    <property type="molecule type" value="Genomic_DNA"/>
</dbReference>
<organism evidence="1">
    <name type="scientific">Sesamum radiatum</name>
    <name type="common">Black benniseed</name>
    <dbReference type="NCBI Taxonomy" id="300843"/>
    <lineage>
        <taxon>Eukaryota</taxon>
        <taxon>Viridiplantae</taxon>
        <taxon>Streptophyta</taxon>
        <taxon>Embryophyta</taxon>
        <taxon>Tracheophyta</taxon>
        <taxon>Spermatophyta</taxon>
        <taxon>Magnoliopsida</taxon>
        <taxon>eudicotyledons</taxon>
        <taxon>Gunneridae</taxon>
        <taxon>Pentapetalae</taxon>
        <taxon>asterids</taxon>
        <taxon>lamiids</taxon>
        <taxon>Lamiales</taxon>
        <taxon>Pedaliaceae</taxon>
        <taxon>Sesamum</taxon>
    </lineage>
</organism>
<sequence length="52" mass="5699">MPGDARALKKAVDKAILDFPNTYEGQYFLGTTGLVALGNSGKLMNINKRWRG</sequence>
<comment type="caution">
    <text evidence="1">The sequence shown here is derived from an EMBL/GenBank/DDBJ whole genome shotgun (WGS) entry which is preliminary data.</text>
</comment>
<protein>
    <submittedName>
        <fullName evidence="1">Uncharacterized protein</fullName>
    </submittedName>
</protein>
<name>A0AAW2SKP7_SESRA</name>
<proteinExistence type="predicted"/>